<organism evidence="7 8">
    <name type="scientific">Xylaria arbuscula</name>
    <dbReference type="NCBI Taxonomy" id="114810"/>
    <lineage>
        <taxon>Eukaryota</taxon>
        <taxon>Fungi</taxon>
        <taxon>Dikarya</taxon>
        <taxon>Ascomycota</taxon>
        <taxon>Pezizomycotina</taxon>
        <taxon>Sordariomycetes</taxon>
        <taxon>Xylariomycetidae</taxon>
        <taxon>Xylariales</taxon>
        <taxon>Xylariaceae</taxon>
        <taxon>Xylaria</taxon>
    </lineage>
</organism>
<evidence type="ECO:0000256" key="1">
    <source>
        <dbReference type="ARBA" id="ARBA00004613"/>
    </source>
</evidence>
<protein>
    <recommendedName>
        <fullName evidence="6">AA1-like domain-containing protein</fullName>
    </recommendedName>
</protein>
<evidence type="ECO:0000256" key="5">
    <source>
        <dbReference type="SAM" id="SignalP"/>
    </source>
</evidence>
<evidence type="ECO:0000256" key="2">
    <source>
        <dbReference type="ARBA" id="ARBA00022525"/>
    </source>
</evidence>
<dbReference type="VEuPathDB" id="FungiDB:F4678DRAFT_41034"/>
<keyword evidence="4" id="KW-1015">Disulfide bond</keyword>
<accession>A0A9W8NCL7</accession>
<evidence type="ECO:0000256" key="3">
    <source>
        <dbReference type="ARBA" id="ARBA00022729"/>
    </source>
</evidence>
<name>A0A9W8NCL7_9PEZI</name>
<sequence length="178" mass="18566">MYAFSILVSLTAAASASKAFHYTVPTSFKAAAASNCTLPAEFTVTDFTYSTDNANDTLGTVNFKFSDPDTKIEATCQRTPDSTSSGPSSNIYACNNANIAFIYQTTGIAGLTLIEKACPGGSGIQYEASGLVTPDLVCEDAASGTGTICHSKESSIAGDFDSFGPVPPTRGRRLTRRG</sequence>
<dbReference type="GO" id="GO:0005576">
    <property type="term" value="C:extracellular region"/>
    <property type="evidence" value="ECO:0007669"/>
    <property type="project" value="UniProtKB-SubCell"/>
</dbReference>
<proteinExistence type="predicted"/>
<keyword evidence="3 5" id="KW-0732">Signal</keyword>
<comment type="subcellular location">
    <subcellularLocation>
        <location evidence="1">Secreted</location>
    </subcellularLocation>
</comment>
<feature type="domain" description="AA1-like" evidence="6">
    <location>
        <begin position="44"/>
        <end position="145"/>
    </location>
</feature>
<dbReference type="Proteomes" id="UP001148614">
    <property type="component" value="Unassembled WGS sequence"/>
</dbReference>
<feature type="chain" id="PRO_5040923957" description="AA1-like domain-containing protein" evidence="5">
    <location>
        <begin position="17"/>
        <end position="178"/>
    </location>
</feature>
<dbReference type="AlphaFoldDB" id="A0A9W8NCL7"/>
<evidence type="ECO:0000259" key="6">
    <source>
        <dbReference type="Pfam" id="PF16541"/>
    </source>
</evidence>
<dbReference type="Pfam" id="PF16541">
    <property type="entry name" value="AltA1"/>
    <property type="match status" value="1"/>
</dbReference>
<dbReference type="InterPro" id="IPR032382">
    <property type="entry name" value="AltA1"/>
</dbReference>
<evidence type="ECO:0000313" key="8">
    <source>
        <dbReference type="Proteomes" id="UP001148614"/>
    </source>
</evidence>
<reference evidence="7" key="1">
    <citation type="submission" date="2022-07" db="EMBL/GenBank/DDBJ databases">
        <title>Genome Sequence of Xylaria arbuscula.</title>
        <authorList>
            <person name="Buettner E."/>
        </authorList>
    </citation>
    <scope>NUCLEOTIDE SEQUENCE</scope>
    <source>
        <strain evidence="7">VT107</strain>
    </source>
</reference>
<evidence type="ECO:0000256" key="4">
    <source>
        <dbReference type="ARBA" id="ARBA00023157"/>
    </source>
</evidence>
<keyword evidence="2" id="KW-0964">Secreted</keyword>
<comment type="caution">
    <text evidence="7">The sequence shown here is derived from an EMBL/GenBank/DDBJ whole genome shotgun (WGS) entry which is preliminary data.</text>
</comment>
<gene>
    <name evidence="7" type="ORF">NPX13_g6568</name>
</gene>
<keyword evidence="8" id="KW-1185">Reference proteome</keyword>
<dbReference type="EMBL" id="JANPWZ010001179">
    <property type="protein sequence ID" value="KAJ3568012.1"/>
    <property type="molecule type" value="Genomic_DNA"/>
</dbReference>
<feature type="signal peptide" evidence="5">
    <location>
        <begin position="1"/>
        <end position="16"/>
    </location>
</feature>
<evidence type="ECO:0000313" key="7">
    <source>
        <dbReference type="EMBL" id="KAJ3568012.1"/>
    </source>
</evidence>